<dbReference type="AlphaFoldDB" id="A0A8B4G9N7"/>
<evidence type="ECO:0000313" key="3">
    <source>
        <dbReference type="Proteomes" id="UP000215465"/>
    </source>
</evidence>
<gene>
    <name evidence="2" type="ORF">SAMEA4412678_01797</name>
</gene>
<organism evidence="2 3">
    <name type="scientific">Eikenella corrodens</name>
    <dbReference type="NCBI Taxonomy" id="539"/>
    <lineage>
        <taxon>Bacteria</taxon>
        <taxon>Pseudomonadati</taxon>
        <taxon>Pseudomonadota</taxon>
        <taxon>Betaproteobacteria</taxon>
        <taxon>Neisseriales</taxon>
        <taxon>Neisseriaceae</taxon>
        <taxon>Eikenella</taxon>
    </lineage>
</organism>
<feature type="domain" description="Zinc finger Ogr/Delta-type" evidence="1">
    <location>
        <begin position="20"/>
        <end position="61"/>
    </location>
</feature>
<protein>
    <submittedName>
        <fullName evidence="2">Ogr/Delta-like zinc finger</fullName>
    </submittedName>
</protein>
<accession>A0A8B4G9N7</accession>
<dbReference type="InterPro" id="IPR007684">
    <property type="entry name" value="Znf_Ogr/Delta"/>
</dbReference>
<evidence type="ECO:0000313" key="2">
    <source>
        <dbReference type="EMBL" id="SNW10169.1"/>
    </source>
</evidence>
<evidence type="ECO:0000259" key="1">
    <source>
        <dbReference type="Pfam" id="PF04606"/>
    </source>
</evidence>
<dbReference type="Pfam" id="PF04606">
    <property type="entry name" value="Ogr_Delta"/>
    <property type="match status" value="1"/>
</dbReference>
<name>A0A8B4G9N7_EIKCO</name>
<sequence>MPLKNRNQHEPGKFRVQVACPNCGHRCLVRGSSKPSQLTRQYYVWCTNHLCGWRGLGMFEIIKTTHEPPTPLRHGTLPETVDASFFINPPPVEDQLF</sequence>
<reference evidence="2 3" key="1">
    <citation type="submission" date="2017-06" db="EMBL/GenBank/DDBJ databases">
        <authorList>
            <consortium name="Pathogen Informatics"/>
        </authorList>
    </citation>
    <scope>NUCLEOTIDE SEQUENCE [LARGE SCALE GENOMIC DNA]</scope>
    <source>
        <strain evidence="2 3">NCTC10596</strain>
    </source>
</reference>
<dbReference type="GeneID" id="60770692"/>
<dbReference type="EMBL" id="LT906482">
    <property type="protein sequence ID" value="SNW10169.1"/>
    <property type="molecule type" value="Genomic_DNA"/>
</dbReference>
<proteinExistence type="predicted"/>
<dbReference type="Proteomes" id="UP000215465">
    <property type="component" value="Chromosome 1"/>
</dbReference>
<dbReference type="KEGG" id="ecor:SAMEA4412678_1797"/>
<dbReference type="RefSeq" id="WP_003821885.1">
    <property type="nucleotide sequence ID" value="NZ_CP082861.1"/>
</dbReference>